<evidence type="ECO:0000313" key="4">
    <source>
        <dbReference type="Proteomes" id="UP000241964"/>
    </source>
</evidence>
<keyword evidence="1" id="KW-0732">Signal</keyword>
<keyword evidence="4" id="KW-1185">Reference proteome</keyword>
<feature type="signal peptide" evidence="1">
    <location>
        <begin position="1"/>
        <end position="20"/>
    </location>
</feature>
<evidence type="ECO:0000256" key="1">
    <source>
        <dbReference type="SAM" id="SignalP"/>
    </source>
</evidence>
<dbReference type="OrthoDB" id="952442at2"/>
<dbReference type="Proteomes" id="UP000241964">
    <property type="component" value="Unassembled WGS sequence"/>
</dbReference>
<gene>
    <name evidence="3" type="ORF">CLV60_103119</name>
</gene>
<dbReference type="AlphaFoldDB" id="A0A2P8GBB7"/>
<proteinExistence type="predicted"/>
<name>A0A2P8GBB7_9BACT</name>
<evidence type="ECO:0000259" key="2">
    <source>
        <dbReference type="Pfam" id="PF13568"/>
    </source>
</evidence>
<feature type="chain" id="PRO_5015126472" evidence="1">
    <location>
        <begin position="21"/>
        <end position="226"/>
    </location>
</feature>
<dbReference type="InterPro" id="IPR025665">
    <property type="entry name" value="Beta-barrel_OMP_2"/>
</dbReference>
<dbReference type="EMBL" id="PYAS01000003">
    <property type="protein sequence ID" value="PSL31253.1"/>
    <property type="molecule type" value="Genomic_DNA"/>
</dbReference>
<dbReference type="Pfam" id="PF13568">
    <property type="entry name" value="OMP_b-brl_2"/>
    <property type="match status" value="1"/>
</dbReference>
<reference evidence="3 4" key="1">
    <citation type="submission" date="2018-03" db="EMBL/GenBank/DDBJ databases">
        <title>Genomic Encyclopedia of Archaeal and Bacterial Type Strains, Phase II (KMG-II): from individual species to whole genera.</title>
        <authorList>
            <person name="Goeker M."/>
        </authorList>
    </citation>
    <scope>NUCLEOTIDE SEQUENCE [LARGE SCALE GENOMIC DNA]</scope>
    <source>
        <strain evidence="3 4">DSM 29057</strain>
    </source>
</reference>
<dbReference type="RefSeq" id="WP_106594613.1">
    <property type="nucleotide sequence ID" value="NZ_PYAS01000003.1"/>
</dbReference>
<comment type="caution">
    <text evidence="3">The sequence shown here is derived from an EMBL/GenBank/DDBJ whole genome shotgun (WGS) entry which is preliminary data.</text>
</comment>
<evidence type="ECO:0000313" key="3">
    <source>
        <dbReference type="EMBL" id="PSL31253.1"/>
    </source>
</evidence>
<accession>A0A2P8GBB7</accession>
<protein>
    <submittedName>
        <fullName evidence="3">Outer membrane protein with beta-barrel domain</fullName>
    </submittedName>
</protein>
<organism evidence="3 4">
    <name type="scientific">Dyadobacter jiangsuensis</name>
    <dbReference type="NCBI Taxonomy" id="1591085"/>
    <lineage>
        <taxon>Bacteria</taxon>
        <taxon>Pseudomonadati</taxon>
        <taxon>Bacteroidota</taxon>
        <taxon>Cytophagia</taxon>
        <taxon>Cytophagales</taxon>
        <taxon>Spirosomataceae</taxon>
        <taxon>Dyadobacter</taxon>
    </lineage>
</organism>
<feature type="domain" description="Outer membrane protein beta-barrel" evidence="2">
    <location>
        <begin position="19"/>
        <end position="143"/>
    </location>
</feature>
<sequence>MKHFFTLMMIITMAETVAFAQSSMEPRRWEFGAILGTQLSFSVPREGWAKPVKGIVTGLDVGYRFQDAAKGWSVHLQPYFAGSRSKGTSGAENTNFYLKLTSKLRSVNAPLLARYTFSDGKIRPFAELGAQFMVSSRGSYKISGLMCPEGVPCDPVSDEQSNQKTGAPRVTALASAGVVIDAGKVTIPITVRLIENVKKLETYNIAGVDYKFPKARVLQLTAGVTF</sequence>